<dbReference type="SUPFAM" id="SSF46955">
    <property type="entry name" value="Putative DNA-binding domain"/>
    <property type="match status" value="1"/>
</dbReference>
<sequence>MAAKSPDAFRTISEVADWLDRPAHVLRFWESKFPQVKPVKRAGGRRYYRPDDMLLLGGIKKLLHDDGMTIKGVQKLLREQGVRHVCEMSQPLDDVMGDAMAASDVLDAAASDAPDTVAAATPPHVTPVPPTPQAEDSPATVAATPPTTASPIQLVPTATANLSEAPASAETPPAAPVDQDSTAADAPQPPIAPAADAPPPKTPAVAPPVATPAAMDAPPILPIPPEAPAPVDAPAPLGADLPPPPDLDAIRIEPGLLALIAGRRRQIAAADRDALTPILARIDALTTRLVATRKG</sequence>
<proteinExistence type="predicted"/>
<dbReference type="Gene3D" id="1.10.1660.10">
    <property type="match status" value="1"/>
</dbReference>
<name>A0ABW3T9E2_9RHOB</name>
<dbReference type="EMBL" id="JBHTKR010000001">
    <property type="protein sequence ID" value="MFD1193755.1"/>
    <property type="molecule type" value="Genomic_DNA"/>
</dbReference>
<dbReference type="InterPro" id="IPR009061">
    <property type="entry name" value="DNA-bd_dom_put_sf"/>
</dbReference>
<dbReference type="Pfam" id="PF13411">
    <property type="entry name" value="MerR_1"/>
    <property type="match status" value="1"/>
</dbReference>
<dbReference type="SMART" id="SM00422">
    <property type="entry name" value="HTH_MERR"/>
    <property type="match status" value="1"/>
</dbReference>
<feature type="compositionally biased region" description="Low complexity" evidence="1">
    <location>
        <begin position="163"/>
        <end position="172"/>
    </location>
</feature>
<protein>
    <submittedName>
        <fullName evidence="3">MerR family transcriptional regulator</fullName>
    </submittedName>
</protein>
<dbReference type="RefSeq" id="WP_380789053.1">
    <property type="nucleotide sequence ID" value="NZ_JBHTKR010000001.1"/>
</dbReference>
<gene>
    <name evidence="3" type="ORF">ACFQ3C_03610</name>
</gene>
<accession>A0ABW3T9E2</accession>
<dbReference type="InterPro" id="IPR000551">
    <property type="entry name" value="MerR-type_HTH_dom"/>
</dbReference>
<feature type="domain" description="HTH merR-type" evidence="2">
    <location>
        <begin position="11"/>
        <end position="80"/>
    </location>
</feature>
<dbReference type="CDD" id="cd04765">
    <property type="entry name" value="HTH_MlrA-like_sg2"/>
    <property type="match status" value="1"/>
</dbReference>
<feature type="region of interest" description="Disordered" evidence="1">
    <location>
        <begin position="112"/>
        <end position="213"/>
    </location>
</feature>
<evidence type="ECO:0000313" key="4">
    <source>
        <dbReference type="Proteomes" id="UP001597151"/>
    </source>
</evidence>
<dbReference type="Proteomes" id="UP001597151">
    <property type="component" value="Unassembled WGS sequence"/>
</dbReference>
<feature type="compositionally biased region" description="Pro residues" evidence="1">
    <location>
        <begin position="187"/>
        <end position="210"/>
    </location>
</feature>
<feature type="compositionally biased region" description="Low complexity" evidence="1">
    <location>
        <begin position="137"/>
        <end position="151"/>
    </location>
</feature>
<reference evidence="4" key="1">
    <citation type="journal article" date="2019" name="Int. J. Syst. Evol. Microbiol.">
        <title>The Global Catalogue of Microorganisms (GCM) 10K type strain sequencing project: providing services to taxonomists for standard genome sequencing and annotation.</title>
        <authorList>
            <consortium name="The Broad Institute Genomics Platform"/>
            <consortium name="The Broad Institute Genome Sequencing Center for Infectious Disease"/>
            <person name="Wu L."/>
            <person name="Ma J."/>
        </authorList>
    </citation>
    <scope>NUCLEOTIDE SEQUENCE [LARGE SCALE GENOMIC DNA]</scope>
    <source>
        <strain evidence="4">CCUG 55328</strain>
    </source>
</reference>
<evidence type="ECO:0000313" key="3">
    <source>
        <dbReference type="EMBL" id="MFD1193755.1"/>
    </source>
</evidence>
<evidence type="ECO:0000259" key="2">
    <source>
        <dbReference type="SMART" id="SM00422"/>
    </source>
</evidence>
<organism evidence="3 4">
    <name type="scientific">Seohaeicola saemankumensis</name>
    <dbReference type="NCBI Taxonomy" id="481181"/>
    <lineage>
        <taxon>Bacteria</taxon>
        <taxon>Pseudomonadati</taxon>
        <taxon>Pseudomonadota</taxon>
        <taxon>Alphaproteobacteria</taxon>
        <taxon>Rhodobacterales</taxon>
        <taxon>Roseobacteraceae</taxon>
        <taxon>Seohaeicola</taxon>
    </lineage>
</organism>
<feature type="compositionally biased region" description="Low complexity" evidence="1">
    <location>
        <begin position="112"/>
        <end position="123"/>
    </location>
</feature>
<keyword evidence="4" id="KW-1185">Reference proteome</keyword>
<comment type="caution">
    <text evidence="3">The sequence shown here is derived from an EMBL/GenBank/DDBJ whole genome shotgun (WGS) entry which is preliminary data.</text>
</comment>
<evidence type="ECO:0000256" key="1">
    <source>
        <dbReference type="SAM" id="MobiDB-lite"/>
    </source>
</evidence>